<organism evidence="10 11">
    <name type="scientific">Celerinatantimonas diazotrophica</name>
    <dbReference type="NCBI Taxonomy" id="412034"/>
    <lineage>
        <taxon>Bacteria</taxon>
        <taxon>Pseudomonadati</taxon>
        <taxon>Pseudomonadota</taxon>
        <taxon>Gammaproteobacteria</taxon>
        <taxon>Celerinatantimonadaceae</taxon>
        <taxon>Celerinatantimonas</taxon>
    </lineage>
</organism>
<keyword evidence="7 8" id="KW-0472">Membrane</keyword>
<feature type="transmembrane region" description="Helical" evidence="8">
    <location>
        <begin position="161"/>
        <end position="178"/>
    </location>
</feature>
<proteinExistence type="predicted"/>
<dbReference type="InterPro" id="IPR024989">
    <property type="entry name" value="MFS_assoc_dom"/>
</dbReference>
<dbReference type="Pfam" id="PF12832">
    <property type="entry name" value="MFS_1_like"/>
    <property type="match status" value="1"/>
</dbReference>
<dbReference type="GO" id="GO:0015528">
    <property type="term" value="F:lactose:proton symporter activity"/>
    <property type="evidence" value="ECO:0007669"/>
    <property type="project" value="TreeGrafter"/>
</dbReference>
<feature type="transmembrane region" description="Helical" evidence="8">
    <location>
        <begin position="12"/>
        <end position="33"/>
    </location>
</feature>
<dbReference type="SUPFAM" id="SSF103473">
    <property type="entry name" value="MFS general substrate transporter"/>
    <property type="match status" value="1"/>
</dbReference>
<dbReference type="InterPro" id="IPR026032">
    <property type="entry name" value="HcaT-like"/>
</dbReference>
<keyword evidence="11" id="KW-1185">Reference proteome</keyword>
<dbReference type="GO" id="GO:0030395">
    <property type="term" value="F:lactose binding"/>
    <property type="evidence" value="ECO:0007669"/>
    <property type="project" value="TreeGrafter"/>
</dbReference>
<evidence type="ECO:0000256" key="1">
    <source>
        <dbReference type="ARBA" id="ARBA00004429"/>
    </source>
</evidence>
<dbReference type="AlphaFoldDB" id="A0A4R1KAN5"/>
<dbReference type="RefSeq" id="WP_131911325.1">
    <property type="nucleotide sequence ID" value="NZ_OU594967.1"/>
</dbReference>
<name>A0A4R1KAN5_9GAMM</name>
<feature type="transmembrane region" description="Helical" evidence="8">
    <location>
        <begin position="39"/>
        <end position="63"/>
    </location>
</feature>
<feature type="transmembrane region" description="Helical" evidence="8">
    <location>
        <begin position="357"/>
        <end position="377"/>
    </location>
</feature>
<gene>
    <name evidence="10" type="ORF">EV690_0462</name>
</gene>
<feature type="domain" description="Major facilitator superfamily associated" evidence="9">
    <location>
        <begin position="8"/>
        <end position="360"/>
    </location>
</feature>
<dbReference type="NCBIfam" id="NF037955">
    <property type="entry name" value="mfs"/>
    <property type="match status" value="1"/>
</dbReference>
<dbReference type="PANTHER" id="PTHR23522">
    <property type="entry name" value="BLL5896 PROTEIN"/>
    <property type="match status" value="1"/>
</dbReference>
<feature type="transmembrane region" description="Helical" evidence="8">
    <location>
        <begin position="198"/>
        <end position="217"/>
    </location>
</feature>
<dbReference type="Proteomes" id="UP000295565">
    <property type="component" value="Unassembled WGS sequence"/>
</dbReference>
<accession>A0A4R1KAN5</accession>
<reference evidence="10 11" key="1">
    <citation type="submission" date="2019-03" db="EMBL/GenBank/DDBJ databases">
        <title>Genomic Encyclopedia of Type Strains, Phase IV (KMG-IV): sequencing the most valuable type-strain genomes for metagenomic binning, comparative biology and taxonomic classification.</title>
        <authorList>
            <person name="Goeker M."/>
        </authorList>
    </citation>
    <scope>NUCLEOTIDE SEQUENCE [LARGE SCALE GENOMIC DNA]</scope>
    <source>
        <strain evidence="10 11">DSM 18577</strain>
    </source>
</reference>
<comment type="caution">
    <text evidence="10">The sequence shown here is derived from an EMBL/GenBank/DDBJ whole genome shotgun (WGS) entry which is preliminary data.</text>
</comment>
<feature type="transmembrane region" description="Helical" evidence="8">
    <location>
        <begin position="328"/>
        <end position="351"/>
    </location>
</feature>
<dbReference type="PANTHER" id="PTHR23522:SF10">
    <property type="entry name" value="3-PHENYLPROPIONIC ACID TRANSPORTER-RELATED"/>
    <property type="match status" value="1"/>
</dbReference>
<protein>
    <submittedName>
        <fullName evidence="10">PPP family 3-phenylpropionic acid transporter</fullName>
    </submittedName>
</protein>
<evidence type="ECO:0000256" key="8">
    <source>
        <dbReference type="SAM" id="Phobius"/>
    </source>
</evidence>
<keyword evidence="5 8" id="KW-0812">Transmembrane</keyword>
<feature type="transmembrane region" description="Helical" evidence="8">
    <location>
        <begin position="75"/>
        <end position="99"/>
    </location>
</feature>
<keyword evidence="2" id="KW-0813">Transport</keyword>
<dbReference type="Gene3D" id="1.20.1250.20">
    <property type="entry name" value="MFS general substrate transporter like domains"/>
    <property type="match status" value="2"/>
</dbReference>
<evidence type="ECO:0000313" key="10">
    <source>
        <dbReference type="EMBL" id="TCK61464.1"/>
    </source>
</evidence>
<dbReference type="EMBL" id="SMGD01000005">
    <property type="protein sequence ID" value="TCK61464.1"/>
    <property type="molecule type" value="Genomic_DNA"/>
</dbReference>
<dbReference type="InterPro" id="IPR036259">
    <property type="entry name" value="MFS_trans_sf"/>
</dbReference>
<feature type="transmembrane region" description="Helical" evidence="8">
    <location>
        <begin position="237"/>
        <end position="261"/>
    </location>
</feature>
<comment type="subcellular location">
    <subcellularLocation>
        <location evidence="1">Cell inner membrane</location>
        <topology evidence="1">Multi-pass membrane protein</topology>
    </subcellularLocation>
</comment>
<evidence type="ECO:0000256" key="6">
    <source>
        <dbReference type="ARBA" id="ARBA00022989"/>
    </source>
</evidence>
<evidence type="ECO:0000256" key="2">
    <source>
        <dbReference type="ARBA" id="ARBA00022448"/>
    </source>
</evidence>
<sequence>MLLKNIKWLGGCYFAYFGVLGVIVPYLSVFLSGRGFDSATIGTIMAITLAMRVISPGLWSAIAQKSGRRVQMIRIGALLTIATLVCLSFDLAYWVMLALLAGYNLFWNGLQAQIETLTLNSLATQAARYPAIRAWGSIGFIIVTMITGVLVHQFGSETIEWIAAVSVSCLILFTIPVVQPQVQMVQTPDRRHTNLQALFKPAMILFWLAILCLQMSHGPYYTFFVLYLRQGGYSTTFASAMVSLGVLVEISMFMVAGRLFIRFSAHRVLLWALGLTVVRWLLLGYCRDILPLLVLEQALHAASFALAHAASMQLLSRQYTQAQQSSAQALYASCGFGLGGALGAFFSGLFWHDGSGAQLTMTIAAALAFLGFILVALMPKEMFEKDIANA</sequence>
<feature type="transmembrane region" description="Helical" evidence="8">
    <location>
        <begin position="135"/>
        <end position="155"/>
    </location>
</feature>
<evidence type="ECO:0000259" key="9">
    <source>
        <dbReference type="Pfam" id="PF12832"/>
    </source>
</evidence>
<keyword evidence="4" id="KW-0997">Cell inner membrane</keyword>
<dbReference type="OrthoDB" id="9150135at2"/>
<evidence type="ECO:0000256" key="3">
    <source>
        <dbReference type="ARBA" id="ARBA00022475"/>
    </source>
</evidence>
<keyword evidence="3" id="KW-1003">Cell membrane</keyword>
<evidence type="ECO:0000256" key="4">
    <source>
        <dbReference type="ARBA" id="ARBA00022519"/>
    </source>
</evidence>
<keyword evidence="6 8" id="KW-1133">Transmembrane helix</keyword>
<feature type="transmembrane region" description="Helical" evidence="8">
    <location>
        <begin position="268"/>
        <end position="285"/>
    </location>
</feature>
<evidence type="ECO:0000313" key="11">
    <source>
        <dbReference type="Proteomes" id="UP000295565"/>
    </source>
</evidence>
<evidence type="ECO:0000256" key="5">
    <source>
        <dbReference type="ARBA" id="ARBA00022692"/>
    </source>
</evidence>
<dbReference type="GO" id="GO:0005886">
    <property type="term" value="C:plasma membrane"/>
    <property type="evidence" value="ECO:0007669"/>
    <property type="project" value="UniProtKB-SubCell"/>
</dbReference>
<dbReference type="PIRSF" id="PIRSF004925">
    <property type="entry name" value="HcaT"/>
    <property type="match status" value="1"/>
</dbReference>
<evidence type="ECO:0000256" key="7">
    <source>
        <dbReference type="ARBA" id="ARBA00023136"/>
    </source>
</evidence>